<dbReference type="RefSeq" id="WP_151967778.1">
    <property type="nucleotide sequence ID" value="NZ_AP019860.1"/>
</dbReference>
<dbReference type="InterPro" id="IPR000253">
    <property type="entry name" value="FHA_dom"/>
</dbReference>
<dbReference type="Gene3D" id="2.60.200.20">
    <property type="match status" value="1"/>
</dbReference>
<name>A0A5S9F3M3_UABAM</name>
<dbReference type="Pfam" id="PF00498">
    <property type="entry name" value="FHA"/>
    <property type="match status" value="1"/>
</dbReference>
<dbReference type="Proteomes" id="UP000326354">
    <property type="component" value="Chromosome"/>
</dbReference>
<sequence>MAIFFRLPTSGYQPLFQESHITDIKVAIVFAKRFNESVAALSEEERAQVPHSISCIYYQDTDFFIDLEHPTITKEEQRLSPPEKDESFPWRKSPQRLIFLAVQIFYSLAVGRLPASEIKFLPSKLLCNLSESNMILIKEFLTYGLAQDVGNRYQTFAEFSDVMDIIIKRLATQNTRRIPTTKVKARYSYVSKLTLFNFKSSLATTINICAPCEILIGRILDIEEKKIVKKTDVATIYENYFNEGQKSEYYIVIDNDNCISRKHVQVHMAKELENSSIQDLGSTHGTMIFTDSSCSPVDGMSIQGSKRLFMIPYDQYFQIGNTRINISTKRS</sequence>
<dbReference type="AlphaFoldDB" id="A0A5S9F3M3"/>
<evidence type="ECO:0000313" key="2">
    <source>
        <dbReference type="EMBL" id="BBM83584.1"/>
    </source>
</evidence>
<dbReference type="KEGG" id="uam:UABAM_01937"/>
<organism evidence="2 3">
    <name type="scientific">Uabimicrobium amorphum</name>
    <dbReference type="NCBI Taxonomy" id="2596890"/>
    <lineage>
        <taxon>Bacteria</taxon>
        <taxon>Pseudomonadati</taxon>
        <taxon>Planctomycetota</taxon>
        <taxon>Candidatus Uabimicrobiia</taxon>
        <taxon>Candidatus Uabimicrobiales</taxon>
        <taxon>Candidatus Uabimicrobiaceae</taxon>
        <taxon>Candidatus Uabimicrobium</taxon>
    </lineage>
</organism>
<evidence type="ECO:0000313" key="3">
    <source>
        <dbReference type="Proteomes" id="UP000326354"/>
    </source>
</evidence>
<keyword evidence="3" id="KW-1185">Reference proteome</keyword>
<gene>
    <name evidence="2" type="ORF">UABAM_01937</name>
</gene>
<dbReference type="PROSITE" id="PS50006">
    <property type="entry name" value="FHA_DOMAIN"/>
    <property type="match status" value="1"/>
</dbReference>
<protein>
    <recommendedName>
        <fullName evidence="1">FHA domain-containing protein</fullName>
    </recommendedName>
</protein>
<accession>A0A5S9F3M3</accession>
<dbReference type="SUPFAM" id="SSF49879">
    <property type="entry name" value="SMAD/FHA domain"/>
    <property type="match status" value="1"/>
</dbReference>
<proteinExistence type="predicted"/>
<evidence type="ECO:0000259" key="1">
    <source>
        <dbReference type="PROSITE" id="PS50006"/>
    </source>
</evidence>
<feature type="domain" description="FHA" evidence="1">
    <location>
        <begin position="214"/>
        <end position="288"/>
    </location>
</feature>
<dbReference type="EMBL" id="AP019860">
    <property type="protein sequence ID" value="BBM83584.1"/>
    <property type="molecule type" value="Genomic_DNA"/>
</dbReference>
<reference evidence="2 3" key="1">
    <citation type="submission" date="2019-08" db="EMBL/GenBank/DDBJ databases">
        <title>Complete genome sequence of Candidatus Uab amorphum.</title>
        <authorList>
            <person name="Shiratori T."/>
            <person name="Suzuki S."/>
            <person name="Kakizawa Y."/>
            <person name="Ishida K."/>
        </authorList>
    </citation>
    <scope>NUCLEOTIDE SEQUENCE [LARGE SCALE GENOMIC DNA]</scope>
    <source>
        <strain evidence="2 3">SRT547</strain>
    </source>
</reference>
<dbReference type="InterPro" id="IPR008984">
    <property type="entry name" value="SMAD_FHA_dom_sf"/>
</dbReference>